<evidence type="ECO:0000313" key="2">
    <source>
        <dbReference type="Proteomes" id="UP000094578"/>
    </source>
</evidence>
<reference evidence="1 2" key="1">
    <citation type="submission" date="2016-08" db="EMBL/GenBank/DDBJ databases">
        <title>Genome sequencing of Paenibacillus sp. TI45-13ar, isolated from Korean traditional nuruk.</title>
        <authorList>
            <person name="Kim S.-J."/>
        </authorList>
    </citation>
    <scope>NUCLEOTIDE SEQUENCE [LARGE SCALE GENOMIC DNA]</scope>
    <source>
        <strain evidence="1 2">TI45-13ar</strain>
    </source>
</reference>
<dbReference type="STRING" id="1886670.PTI45_01039"/>
<comment type="caution">
    <text evidence="1">The sequence shown here is derived from an EMBL/GenBank/DDBJ whole genome shotgun (WGS) entry which is preliminary data.</text>
</comment>
<keyword evidence="2" id="KW-1185">Reference proteome</keyword>
<proteinExistence type="predicted"/>
<dbReference type="EMBL" id="MDER01000030">
    <property type="protein sequence ID" value="ODP29556.1"/>
    <property type="molecule type" value="Genomic_DNA"/>
</dbReference>
<organism evidence="1 2">
    <name type="scientific">Paenibacillus nuruki</name>
    <dbReference type="NCBI Taxonomy" id="1886670"/>
    <lineage>
        <taxon>Bacteria</taxon>
        <taxon>Bacillati</taxon>
        <taxon>Bacillota</taxon>
        <taxon>Bacilli</taxon>
        <taxon>Bacillales</taxon>
        <taxon>Paenibacillaceae</taxon>
        <taxon>Paenibacillus</taxon>
    </lineage>
</organism>
<sequence>MSKPTMRTVTINMPKEYEYRQLHFMYQTIQLFTIKKYVDMSPDDFDFDLHIEDLFLYKGMLSCDAQTGEVSTYYFPQYKILNLSSSQNTSTLFYLAYSDDYRMLYCYKRDLEAEVDQLVFTQDISDAYEPSINRVWSVHHFYSLNERYALIAYLLPGQQRGYNYALIDALEQTMIPFVPNDMIRNIDCIMGFNCNGTEYLLIKTGEHMVHERKIDWEYNRPEVEQLIVIAVDEFISNVQSSDIDLSDFVIHSSQSHEAFADLLILDQQLIILVERFDTEDSLVMLYTVDNRKTEYISYPHVYNKLYHLNQIFYATRKSDTSTRLYKLHTGEQIAEILQPQGVVTMIEEGIVTIDQRLGSEDRQFYIYNDQGCTLWTEDCAWIDYEQRFILKIKQA</sequence>
<dbReference type="Proteomes" id="UP000094578">
    <property type="component" value="Unassembled WGS sequence"/>
</dbReference>
<dbReference type="AlphaFoldDB" id="A0A1E3L730"/>
<name>A0A1E3L730_9BACL</name>
<protein>
    <submittedName>
        <fullName evidence="1">Uncharacterized protein</fullName>
    </submittedName>
</protein>
<evidence type="ECO:0000313" key="1">
    <source>
        <dbReference type="EMBL" id="ODP29556.1"/>
    </source>
</evidence>
<gene>
    <name evidence="1" type="ORF">PTI45_01039</name>
</gene>
<accession>A0A1E3L730</accession>
<dbReference type="RefSeq" id="WP_069326485.1">
    <property type="nucleotide sequence ID" value="NZ_MDER01000030.1"/>
</dbReference>